<evidence type="ECO:0000313" key="2">
    <source>
        <dbReference type="Proteomes" id="UP001320706"/>
    </source>
</evidence>
<name>A0ACC3SA97_9PEZI</name>
<organism evidence="1 2">
    <name type="scientific">Zalaria obscura</name>
    <dbReference type="NCBI Taxonomy" id="2024903"/>
    <lineage>
        <taxon>Eukaryota</taxon>
        <taxon>Fungi</taxon>
        <taxon>Dikarya</taxon>
        <taxon>Ascomycota</taxon>
        <taxon>Pezizomycotina</taxon>
        <taxon>Dothideomycetes</taxon>
        <taxon>Dothideomycetidae</taxon>
        <taxon>Dothideales</taxon>
        <taxon>Zalariaceae</taxon>
        <taxon>Zalaria</taxon>
    </lineage>
</organism>
<keyword evidence="2" id="KW-1185">Reference proteome</keyword>
<gene>
    <name evidence="1" type="ORF">M8818_004883</name>
</gene>
<protein>
    <submittedName>
        <fullName evidence="1">Uncharacterized protein</fullName>
    </submittedName>
</protein>
<reference evidence="1" key="1">
    <citation type="submission" date="2024-02" db="EMBL/GenBank/DDBJ databases">
        <title>Metagenome Assembled Genome of Zalaria obscura JY119.</title>
        <authorList>
            <person name="Vighnesh L."/>
            <person name="Jagadeeshwari U."/>
            <person name="Venkata Ramana C."/>
            <person name="Sasikala C."/>
        </authorList>
    </citation>
    <scope>NUCLEOTIDE SEQUENCE</scope>
    <source>
        <strain evidence="1">JY119</strain>
    </source>
</reference>
<dbReference type="Proteomes" id="UP001320706">
    <property type="component" value="Unassembled WGS sequence"/>
</dbReference>
<accession>A0ACC3SA97</accession>
<evidence type="ECO:0000313" key="1">
    <source>
        <dbReference type="EMBL" id="KAK8205514.1"/>
    </source>
</evidence>
<sequence>MAATLPAQLKIPEIARFATRAAQLEKFKPIILAKGLHTADDECMTYTTTLMDKLETVKTEDAGNDAITDDVAAKAYVEQFALETFQRGDDQIHSNQASRQTIDTFQAAATFLDVLAVWGPLDPEIAAKVKYAKYHAVRIAKAIKAGEDPNASNPVDEDIPAATPAPEAGLDSDHLNAAYRPPTVESAPDSKQPSRPSSIAPGSPMAPPPVLPTATASGPPPEEAGVSPIEPADANPRQGSVGGGYFPEVPTFTSETAAPSIPTADSDTLMNDFTATPSDYYNQPSAPPAPVPAPAPAPQPARAPIPAPQPQPIPVGGYRTDDESIMMAQKHAKWANSALNFEDVETAVKELRLALQSLGAS</sequence>
<dbReference type="EMBL" id="JAMKPW020000024">
    <property type="protein sequence ID" value="KAK8205514.1"/>
    <property type="molecule type" value="Genomic_DNA"/>
</dbReference>
<comment type="caution">
    <text evidence="1">The sequence shown here is derived from an EMBL/GenBank/DDBJ whole genome shotgun (WGS) entry which is preliminary data.</text>
</comment>
<proteinExistence type="predicted"/>